<accession>A0A0X3QFH8</accession>
<keyword evidence="2" id="KW-1133">Transmembrane helix</keyword>
<dbReference type="AlphaFoldDB" id="A0A0X3QFH8"/>
<keyword evidence="2" id="KW-0472">Membrane</keyword>
<dbReference type="InterPro" id="IPR019481">
    <property type="entry name" value="TFIIIC_triple_barrel"/>
</dbReference>
<feature type="domain" description="Transcription factor TFIIIC triple barrel" evidence="3">
    <location>
        <begin position="350"/>
        <end position="442"/>
    </location>
</feature>
<dbReference type="PANTHER" id="PTHR21860">
    <property type="entry name" value="TRANSCRIPTION INITIATION FACTOR IIIC TFIIIC , POLYPEPTIDE 6-RELATED"/>
    <property type="match status" value="1"/>
</dbReference>
<dbReference type="GO" id="GO:0006383">
    <property type="term" value="P:transcription by RNA polymerase III"/>
    <property type="evidence" value="ECO:0007669"/>
    <property type="project" value="InterPro"/>
</dbReference>
<feature type="transmembrane region" description="Helical" evidence="2">
    <location>
        <begin position="157"/>
        <end position="178"/>
    </location>
</feature>
<organism evidence="4">
    <name type="scientific">Schistocephalus solidus</name>
    <name type="common">Tapeworm</name>
    <dbReference type="NCBI Taxonomy" id="70667"/>
    <lineage>
        <taxon>Eukaryota</taxon>
        <taxon>Metazoa</taxon>
        <taxon>Spiralia</taxon>
        <taxon>Lophotrochozoa</taxon>
        <taxon>Platyhelminthes</taxon>
        <taxon>Cestoda</taxon>
        <taxon>Eucestoda</taxon>
        <taxon>Diphyllobothriidea</taxon>
        <taxon>Diphyllobothriidae</taxon>
        <taxon>Schistocephalus</taxon>
    </lineage>
</organism>
<feature type="non-terminal residue" evidence="4">
    <location>
        <position position="1"/>
    </location>
</feature>
<proteinExistence type="predicted"/>
<sequence length="448" mass="49038">PLLISIFSDFCNKHCVIGTFSRLYYREQNRKAASRAPLSCFGVCPQFCPKRRKMDGSDGLDRVSLTISNASEMTTSPSSVILPVTLQNVQAELASSFWLAPAPLLSAFPVHMSPPSMPNSSVTQSIYGILRGNSKADGLLLTLSRASSIVVMVNFDMLTLVSCILFGVMIALSLVLSIPRSVPTITQQGAPRVQSVVSSIVSSMINLEPARPSLFYNAFLTFCAIASWMWGALGDFGFWMLPWSTTTLMLRSGPKKLQQLCRRSSSDVIDSDDILPSSSSSQKAEVVGDFVKVLGSSEDLSESVRLPKENGTEKPTSSTVQDEADADEWEVMEETLLHVNCVGAIERDLIQPGRPVLMVDIDTETPLLQIGQAIFHGTYKQTLGTSLFFEKHSPAAAKDFSEKSLTESIGVFSSFQKPSSRPQFTYFGKTSKLLDLQRVFLKPKESGE</sequence>
<name>A0A0X3QFH8_SCHSO</name>
<evidence type="ECO:0000259" key="3">
    <source>
        <dbReference type="Pfam" id="PF10419"/>
    </source>
</evidence>
<dbReference type="PANTHER" id="PTHR21860:SF2">
    <property type="entry name" value="GENERAL TRANSCRIPTION FACTOR 3C POLYPEPTIDE 6"/>
    <property type="match status" value="1"/>
</dbReference>
<feature type="region of interest" description="Disordered" evidence="1">
    <location>
        <begin position="302"/>
        <end position="325"/>
    </location>
</feature>
<dbReference type="GO" id="GO:0000127">
    <property type="term" value="C:transcription factor TFIIIC complex"/>
    <property type="evidence" value="ECO:0007669"/>
    <property type="project" value="TreeGrafter"/>
</dbReference>
<gene>
    <name evidence="4" type="ORF">TR147948</name>
</gene>
<dbReference type="InterPro" id="IPR042771">
    <property type="entry name" value="GTF3C6-like"/>
</dbReference>
<protein>
    <recommendedName>
        <fullName evidence="3">Transcription factor TFIIIC triple barrel domain-containing protein</fullName>
    </recommendedName>
</protein>
<reference evidence="4" key="1">
    <citation type="submission" date="2016-01" db="EMBL/GenBank/DDBJ databases">
        <title>Reference transcriptome for the parasite Schistocephalus solidus: insights into the molecular evolution of parasitism.</title>
        <authorList>
            <person name="Hebert F.O."/>
            <person name="Grambauer S."/>
            <person name="Barber I."/>
            <person name="Landry C.R."/>
            <person name="Aubin-Horth N."/>
        </authorList>
    </citation>
    <scope>NUCLEOTIDE SEQUENCE</scope>
</reference>
<keyword evidence="2" id="KW-0812">Transmembrane</keyword>
<dbReference type="Gene3D" id="2.60.40.4370">
    <property type="match status" value="1"/>
</dbReference>
<dbReference type="EMBL" id="GEEE01004799">
    <property type="protein sequence ID" value="JAP58426.1"/>
    <property type="molecule type" value="Transcribed_RNA"/>
</dbReference>
<evidence type="ECO:0000256" key="1">
    <source>
        <dbReference type="SAM" id="MobiDB-lite"/>
    </source>
</evidence>
<evidence type="ECO:0000313" key="4">
    <source>
        <dbReference type="EMBL" id="JAP58426.1"/>
    </source>
</evidence>
<evidence type="ECO:0000256" key="2">
    <source>
        <dbReference type="SAM" id="Phobius"/>
    </source>
</evidence>
<feature type="transmembrane region" description="Helical" evidence="2">
    <location>
        <begin position="214"/>
        <end position="230"/>
    </location>
</feature>
<dbReference type="Pfam" id="PF10419">
    <property type="entry name" value="TFIIIC_sub6"/>
    <property type="match status" value="1"/>
</dbReference>